<dbReference type="GO" id="GO:0000160">
    <property type="term" value="P:phosphorelay signal transduction system"/>
    <property type="evidence" value="ECO:0007669"/>
    <property type="project" value="UniProtKB-KW"/>
</dbReference>
<name>A0A7W9KDK2_9PSEU</name>
<organism evidence="9 10">
    <name type="scientific">Kutzneria kofuensis</name>
    <dbReference type="NCBI Taxonomy" id="103725"/>
    <lineage>
        <taxon>Bacteria</taxon>
        <taxon>Bacillati</taxon>
        <taxon>Actinomycetota</taxon>
        <taxon>Actinomycetes</taxon>
        <taxon>Pseudonocardiales</taxon>
        <taxon>Pseudonocardiaceae</taxon>
        <taxon>Kutzneria</taxon>
    </lineage>
</organism>
<sequence length="787" mass="83787">MLTASSGRHELAIRAIGWRLRRVADWPLRTKLAMVLLTPTVVAVVLGATQVSAELALAGQAAELTGRVAVQDRAAVVAHGLQRERDLSVVPGSARPELVAARAQVDGTVAALDAELAANPDMAGTDIAVAADRQLRKLDATRRAADSSDTGRFAVLDDYSAIIVPLLALGVTEKDDAGDQSISTAAAALADVGRAIEQVQVEKTVLAMATAGYGISADGVGRVRVAGALADNALGELREDLTPDRWTGYAGAVDADALSRLGQLRDGAVSRVETGRSPGLSTQAWQQAAQSVTDQLTALESSLWESLRGAIDGLGVSSRTSSLRDTALITGALLVGLAIALYFAATLIRPLWTLRRRALEIAERDLPGVIDRIAHDTSGVDRFRPAPVEVTTTEEIGQVARAFDEVHSSAVRLAVEQAALRHSVNEIFVNLSRRTQSLVQSQLKMIDGMEAEELDPDQLERLFKLDHLATRMRRNSENLLVLAGATLRRSTSQPVPVAELLRAAVSEVEQYTRITLEPTPEAVVIGSAVSDIVHLLAELLDNATSYSPPDTQVTVACTADSDGALRICVADEGVGLPSAELATLNRQLADQASIEAAATRRMGLFVVSRLAARRRIAVRLRPNTGAGTVAEVDLPADLLRPIDRQPPQTAPVPAPAAEVPEQRNFAMATVIAARRHFAEREAAGDLPPAPAEQPEEPAWPLDEPIEGTPIYEAVASAWFRSTGRQDDDRTWRTDFDELWRTGDPLDSPVTAGVTAAGLPRRVKGALLLRGSVPTGAESHHTTGRAIP</sequence>
<evidence type="ECO:0000313" key="9">
    <source>
        <dbReference type="EMBL" id="MBB5890566.1"/>
    </source>
</evidence>
<keyword evidence="7" id="KW-1133">Transmembrane helix</keyword>
<comment type="caution">
    <text evidence="9">The sequence shown here is derived from an EMBL/GenBank/DDBJ whole genome shotgun (WGS) entry which is preliminary data.</text>
</comment>
<accession>A0A7W9KDK2</accession>
<dbReference type="InterPro" id="IPR050980">
    <property type="entry name" value="2C_sensor_his_kinase"/>
</dbReference>
<dbReference type="AlphaFoldDB" id="A0A7W9KDK2"/>
<evidence type="ECO:0000313" key="10">
    <source>
        <dbReference type="Proteomes" id="UP000585638"/>
    </source>
</evidence>
<keyword evidence="4" id="KW-0808">Transferase</keyword>
<dbReference type="EC" id="2.7.13.3" evidence="2"/>
<dbReference type="InterPro" id="IPR013587">
    <property type="entry name" value="Nitrate/nitrite_sensing"/>
</dbReference>
<feature type="transmembrane region" description="Helical" evidence="7">
    <location>
        <begin position="327"/>
        <end position="348"/>
    </location>
</feature>
<keyword evidence="7" id="KW-0812">Transmembrane</keyword>
<dbReference type="InterPro" id="IPR005467">
    <property type="entry name" value="His_kinase_dom"/>
</dbReference>
<evidence type="ECO:0000256" key="3">
    <source>
        <dbReference type="ARBA" id="ARBA00022553"/>
    </source>
</evidence>
<dbReference type="Gene3D" id="6.10.340.10">
    <property type="match status" value="1"/>
</dbReference>
<evidence type="ECO:0000256" key="2">
    <source>
        <dbReference type="ARBA" id="ARBA00012438"/>
    </source>
</evidence>
<dbReference type="InterPro" id="IPR003594">
    <property type="entry name" value="HATPase_dom"/>
</dbReference>
<dbReference type="PANTHER" id="PTHR44936">
    <property type="entry name" value="SENSOR PROTEIN CREC"/>
    <property type="match status" value="1"/>
</dbReference>
<reference evidence="9 10" key="1">
    <citation type="submission" date="2020-08" db="EMBL/GenBank/DDBJ databases">
        <title>Sequencing the genomes of 1000 actinobacteria strains.</title>
        <authorList>
            <person name="Klenk H.-P."/>
        </authorList>
    </citation>
    <scope>NUCLEOTIDE SEQUENCE [LARGE SCALE GENOMIC DNA]</scope>
    <source>
        <strain evidence="9 10">DSM 43851</strain>
    </source>
</reference>
<keyword evidence="7" id="KW-0472">Membrane</keyword>
<evidence type="ECO:0000256" key="4">
    <source>
        <dbReference type="ARBA" id="ARBA00022679"/>
    </source>
</evidence>
<evidence type="ECO:0000259" key="8">
    <source>
        <dbReference type="PROSITE" id="PS50109"/>
    </source>
</evidence>
<dbReference type="SUPFAM" id="SSF55874">
    <property type="entry name" value="ATPase domain of HSP90 chaperone/DNA topoisomerase II/histidine kinase"/>
    <property type="match status" value="1"/>
</dbReference>
<dbReference type="SMART" id="SM00387">
    <property type="entry name" value="HATPase_c"/>
    <property type="match status" value="1"/>
</dbReference>
<proteinExistence type="predicted"/>
<keyword evidence="5 9" id="KW-0418">Kinase</keyword>
<evidence type="ECO:0000256" key="5">
    <source>
        <dbReference type="ARBA" id="ARBA00022777"/>
    </source>
</evidence>
<dbReference type="RefSeq" id="WP_184860105.1">
    <property type="nucleotide sequence ID" value="NZ_BAAAWY010000064.1"/>
</dbReference>
<dbReference type="GO" id="GO:0004673">
    <property type="term" value="F:protein histidine kinase activity"/>
    <property type="evidence" value="ECO:0007669"/>
    <property type="project" value="UniProtKB-EC"/>
</dbReference>
<keyword evidence="6" id="KW-0902">Two-component regulatory system</keyword>
<evidence type="ECO:0000256" key="7">
    <source>
        <dbReference type="SAM" id="Phobius"/>
    </source>
</evidence>
<protein>
    <recommendedName>
        <fullName evidence="2">histidine kinase</fullName>
        <ecNumber evidence="2">2.7.13.3</ecNumber>
    </recommendedName>
</protein>
<dbReference type="Gene3D" id="3.30.565.10">
    <property type="entry name" value="Histidine kinase-like ATPase, C-terminal domain"/>
    <property type="match status" value="1"/>
</dbReference>
<comment type="catalytic activity">
    <reaction evidence="1">
        <text>ATP + protein L-histidine = ADP + protein N-phospho-L-histidine.</text>
        <dbReference type="EC" id="2.7.13.3"/>
    </reaction>
</comment>
<feature type="domain" description="Histidine kinase" evidence="8">
    <location>
        <begin position="419"/>
        <end position="638"/>
    </location>
</feature>
<evidence type="ECO:0000256" key="1">
    <source>
        <dbReference type="ARBA" id="ARBA00000085"/>
    </source>
</evidence>
<dbReference type="EMBL" id="JACHIR010000001">
    <property type="protein sequence ID" value="MBB5890566.1"/>
    <property type="molecule type" value="Genomic_DNA"/>
</dbReference>
<gene>
    <name evidence="9" type="ORF">BJ998_001762</name>
</gene>
<dbReference type="InterPro" id="IPR036890">
    <property type="entry name" value="HATPase_C_sf"/>
</dbReference>
<dbReference type="CDD" id="cd06225">
    <property type="entry name" value="HAMP"/>
    <property type="match status" value="1"/>
</dbReference>
<dbReference type="PROSITE" id="PS50109">
    <property type="entry name" value="HIS_KIN"/>
    <property type="match status" value="1"/>
</dbReference>
<evidence type="ECO:0000256" key="6">
    <source>
        <dbReference type="ARBA" id="ARBA00023012"/>
    </source>
</evidence>
<dbReference type="Proteomes" id="UP000585638">
    <property type="component" value="Unassembled WGS sequence"/>
</dbReference>
<dbReference type="PANTHER" id="PTHR44936:SF9">
    <property type="entry name" value="SENSOR PROTEIN CREC"/>
    <property type="match status" value="1"/>
</dbReference>
<keyword evidence="3" id="KW-0597">Phosphoprotein</keyword>
<keyword evidence="10" id="KW-1185">Reference proteome</keyword>
<dbReference type="Pfam" id="PF08376">
    <property type="entry name" value="NIT"/>
    <property type="match status" value="1"/>
</dbReference>
<dbReference type="Pfam" id="PF02518">
    <property type="entry name" value="HATPase_c"/>
    <property type="match status" value="1"/>
</dbReference>